<dbReference type="RefSeq" id="WP_256395841.1">
    <property type="nucleotide sequence ID" value="NZ_JANHDJ010000002.1"/>
</dbReference>
<evidence type="ECO:0000313" key="2">
    <source>
        <dbReference type="EMBL" id="MFD1641777.1"/>
    </source>
</evidence>
<protein>
    <recommendedName>
        <fullName evidence="4">CRISPR system Cms protein Csm4</fullName>
    </recommendedName>
</protein>
<dbReference type="EMBL" id="JBHUDM010000002">
    <property type="protein sequence ID" value="MFD1641777.1"/>
    <property type="molecule type" value="Genomic_DNA"/>
</dbReference>
<accession>A0ABD6D6V9</accession>
<keyword evidence="3" id="KW-1185">Reference proteome</keyword>
<dbReference type="Proteomes" id="UP001597052">
    <property type="component" value="Unassembled WGS sequence"/>
</dbReference>
<evidence type="ECO:0000256" key="1">
    <source>
        <dbReference type="SAM" id="MobiDB-lite"/>
    </source>
</evidence>
<feature type="region of interest" description="Disordered" evidence="1">
    <location>
        <begin position="290"/>
        <end position="315"/>
    </location>
</feature>
<proteinExistence type="predicted"/>
<gene>
    <name evidence="2" type="ORF">ACFSBW_07805</name>
</gene>
<comment type="caution">
    <text evidence="2">The sequence shown here is derived from an EMBL/GenBank/DDBJ whole genome shotgun (WGS) entry which is preliminary data.</text>
</comment>
<evidence type="ECO:0000313" key="3">
    <source>
        <dbReference type="Proteomes" id="UP001597052"/>
    </source>
</evidence>
<organism evidence="2 3">
    <name type="scientific">Halohasta litorea</name>
    <dbReference type="NCBI Taxonomy" id="869891"/>
    <lineage>
        <taxon>Archaea</taxon>
        <taxon>Methanobacteriati</taxon>
        <taxon>Methanobacteriota</taxon>
        <taxon>Stenosarchaea group</taxon>
        <taxon>Halobacteria</taxon>
        <taxon>Halobacteriales</taxon>
        <taxon>Haloferacaceae</taxon>
        <taxon>Halohasta</taxon>
    </lineage>
</organism>
<reference evidence="2 3" key="1">
    <citation type="journal article" date="2019" name="Int. J. Syst. Evol. Microbiol.">
        <title>The Global Catalogue of Microorganisms (GCM) 10K type strain sequencing project: providing services to taxonomists for standard genome sequencing and annotation.</title>
        <authorList>
            <consortium name="The Broad Institute Genomics Platform"/>
            <consortium name="The Broad Institute Genome Sequencing Center for Infectious Disease"/>
            <person name="Wu L."/>
            <person name="Ma J."/>
        </authorList>
    </citation>
    <scope>NUCLEOTIDE SEQUENCE [LARGE SCALE GENOMIC DNA]</scope>
    <source>
        <strain evidence="2 3">CGMCC 1.10593</strain>
    </source>
</reference>
<dbReference type="AlphaFoldDB" id="A0ABD6D6V9"/>
<sequence>MTLIQEVLFELETDYFGHPYYVSGHALFTALARRLDDDAGRSLCVSNGVFLPGEYGRIVGTGSSFYTTGLEPVETYDDLFRFRDAAQRWLLDSRPRDAHNTLDLQSHGDRLTFSPTCRFGKPAENQYSKRSVTWHVHCYIHGEGDGVVPLSESVLDGLRVGGARNHGLGEVRLTDSQTIELESLDYSRVRNWDEDRFHIELLSPYVLRSQHPGAGDQSVPWWWDCPHELRRRRERLVVGDDVFDVDTVDHGQRVMFAGDDPVSTAVNGVRRVGTHSKFGFGEFRVRPAGDDRVTWSDEGSSAHRTRSRRSEEAEL</sequence>
<name>A0ABD6D6V9_9EURY</name>
<evidence type="ECO:0008006" key="4">
    <source>
        <dbReference type="Google" id="ProtNLM"/>
    </source>
</evidence>